<dbReference type="PANTHER" id="PTHR22916">
    <property type="entry name" value="GLYCOSYLTRANSFERASE"/>
    <property type="match status" value="1"/>
</dbReference>
<protein>
    <recommendedName>
        <fullName evidence="3">Glycosyltransferase 2-like domain-containing protein</fullName>
    </recommendedName>
</protein>
<evidence type="ECO:0000313" key="4">
    <source>
        <dbReference type="EMBL" id="OUN55642.1"/>
    </source>
</evidence>
<reference evidence="5" key="1">
    <citation type="submission" date="2017-04" db="EMBL/GenBank/DDBJ databases">
        <title>Function of individual gut microbiota members based on whole genome sequencing of pure cultures obtained from chicken caecum.</title>
        <authorList>
            <person name="Medvecky M."/>
            <person name="Cejkova D."/>
            <person name="Polansky O."/>
            <person name="Karasova D."/>
            <person name="Kubasova T."/>
            <person name="Cizek A."/>
            <person name="Rychlik I."/>
        </authorList>
    </citation>
    <scope>NUCLEOTIDE SEQUENCE [LARGE SCALE GENOMIC DNA]</scope>
    <source>
        <strain evidence="5">An67</strain>
    </source>
</reference>
<proteinExistence type="predicted"/>
<evidence type="ECO:0000256" key="1">
    <source>
        <dbReference type="ARBA" id="ARBA00022676"/>
    </source>
</evidence>
<keyword evidence="2" id="KW-0808">Transferase</keyword>
<dbReference type="InterPro" id="IPR001173">
    <property type="entry name" value="Glyco_trans_2-like"/>
</dbReference>
<comment type="caution">
    <text evidence="4">The sequence shown here is derived from an EMBL/GenBank/DDBJ whole genome shotgun (WGS) entry which is preliminary data.</text>
</comment>
<dbReference type="CDD" id="cd00761">
    <property type="entry name" value="Glyco_tranf_GTA_type"/>
    <property type="match status" value="1"/>
</dbReference>
<dbReference type="Proteomes" id="UP000196329">
    <property type="component" value="Unassembled WGS sequence"/>
</dbReference>
<evidence type="ECO:0000259" key="3">
    <source>
        <dbReference type="Pfam" id="PF00535"/>
    </source>
</evidence>
<feature type="domain" description="Glycosyltransferase 2-like" evidence="3">
    <location>
        <begin position="4"/>
        <end position="131"/>
    </location>
</feature>
<evidence type="ECO:0000256" key="2">
    <source>
        <dbReference type="ARBA" id="ARBA00022679"/>
    </source>
</evidence>
<dbReference type="GO" id="GO:0016758">
    <property type="term" value="F:hexosyltransferase activity"/>
    <property type="evidence" value="ECO:0007669"/>
    <property type="project" value="UniProtKB-ARBA"/>
</dbReference>
<dbReference type="PANTHER" id="PTHR22916:SF51">
    <property type="entry name" value="GLYCOSYLTRANSFERASE EPSH-RELATED"/>
    <property type="match status" value="1"/>
</dbReference>
<accession>A0A1Y3V3G9</accession>
<keyword evidence="1" id="KW-0328">Glycosyltransferase</keyword>
<dbReference type="AlphaFoldDB" id="A0A1Y3V3G9"/>
<dbReference type="RefSeq" id="WP_087332558.1">
    <property type="nucleotide sequence ID" value="NZ_JBFCPT010000003.1"/>
</dbReference>
<dbReference type="InterPro" id="IPR029044">
    <property type="entry name" value="Nucleotide-diphossugar_trans"/>
</dbReference>
<dbReference type="Pfam" id="PF00535">
    <property type="entry name" value="Glycos_transf_2"/>
    <property type="match status" value="1"/>
</dbReference>
<dbReference type="EMBL" id="NFHS01000003">
    <property type="protein sequence ID" value="OUN55642.1"/>
    <property type="molecule type" value="Genomic_DNA"/>
</dbReference>
<organism evidence="4 5">
    <name type="scientific">Bacteroides uniformis</name>
    <dbReference type="NCBI Taxonomy" id="820"/>
    <lineage>
        <taxon>Bacteria</taxon>
        <taxon>Pseudomonadati</taxon>
        <taxon>Bacteroidota</taxon>
        <taxon>Bacteroidia</taxon>
        <taxon>Bacteroidales</taxon>
        <taxon>Bacteroidaceae</taxon>
        <taxon>Bacteroides</taxon>
    </lineage>
</organism>
<dbReference type="SUPFAM" id="SSF53448">
    <property type="entry name" value="Nucleotide-diphospho-sugar transferases"/>
    <property type="match status" value="1"/>
</dbReference>
<name>A0A1Y3V3G9_BACUN</name>
<gene>
    <name evidence="4" type="ORF">B5G17_08055</name>
</gene>
<evidence type="ECO:0000313" key="5">
    <source>
        <dbReference type="Proteomes" id="UP000196329"/>
    </source>
</evidence>
<dbReference type="Gene3D" id="3.90.550.10">
    <property type="entry name" value="Spore Coat Polysaccharide Biosynthesis Protein SpsA, Chain A"/>
    <property type="match status" value="1"/>
</dbReference>
<sequence>MRISFVVPVYKVEKYLDECVESILTQTYKNFEIILVDDGSPDSCPAMCDAWAVKDNRVKVLHKINGGLSDARNAGVRIATGDYVIFVDSDDFWINKDCLQKLMEVVKNNCDCDFINFNCSYYYTDTNLYRKWVAFDERLAYPTDKNSAMHLLVASGTMPMSACLKVISRKSLLNMGLTFVRGIRGEDIVWFIDLLDGCDKCMFVNHYIYAYRQNVVGSITNTDCEQSFNDLFNLLKLEIERVNIRTFSESAKNDLRSFLAYEFCILLSLVGSLKLNIRGDKRRQLLEYRWLLRFTSNPKVRMVAWVNKILGIRFTEWLLKLYISKMKR</sequence>